<feature type="domain" description="Alpha-amylase" evidence="11">
    <location>
        <begin position="106"/>
        <end position="167"/>
    </location>
</feature>
<dbReference type="PANTHER" id="PTHR10357:SF208">
    <property type="entry name" value="ALPHA-AMYLASE"/>
    <property type="match status" value="1"/>
</dbReference>
<protein>
    <recommendedName>
        <fullName evidence="4">alpha-amylase</fullName>
        <ecNumber evidence="4">3.2.1.1</ecNumber>
    </recommendedName>
</protein>
<dbReference type="Gene3D" id="2.60.40.1180">
    <property type="entry name" value="Golgi alpha-mannosidase II"/>
    <property type="match status" value="1"/>
</dbReference>
<evidence type="ECO:0000259" key="11">
    <source>
        <dbReference type="Pfam" id="PF09260"/>
    </source>
</evidence>
<dbReference type="EC" id="3.2.1.1" evidence="4"/>
<dbReference type="InterPro" id="IPR013780">
    <property type="entry name" value="Glyco_hydro_b"/>
</dbReference>
<comment type="similarity">
    <text evidence="3">Belongs to the glycosyl hydrolase 13 family.</text>
</comment>
<name>A0A175W8E4_9PEZI</name>
<reference evidence="12 13" key="1">
    <citation type="journal article" date="2016" name="Genome Announc.">
        <title>Genome Sequence of Madurella mycetomatis mm55, Isolated from a Human Mycetoma Case in Sudan.</title>
        <authorList>
            <person name="Smit S."/>
            <person name="Derks M.F."/>
            <person name="Bervoets S."/>
            <person name="Fahal A."/>
            <person name="van Leeuwen W."/>
            <person name="van Belkum A."/>
            <person name="van de Sande W.W."/>
        </authorList>
    </citation>
    <scope>NUCLEOTIDE SEQUENCE [LARGE SCALE GENOMIC DNA]</scope>
    <source>
        <strain evidence="13">mm55</strain>
    </source>
</reference>
<dbReference type="SUPFAM" id="SSF51445">
    <property type="entry name" value="(Trans)glycosidases"/>
    <property type="match status" value="1"/>
</dbReference>
<evidence type="ECO:0000256" key="3">
    <source>
        <dbReference type="ARBA" id="ARBA00008061"/>
    </source>
</evidence>
<dbReference type="OrthoDB" id="204980at2759"/>
<evidence type="ECO:0000256" key="8">
    <source>
        <dbReference type="ARBA" id="ARBA00023157"/>
    </source>
</evidence>
<comment type="cofactor">
    <cofactor evidence="2">
        <name>Ca(2+)</name>
        <dbReference type="ChEBI" id="CHEBI:29108"/>
    </cofactor>
</comment>
<organism evidence="12 13">
    <name type="scientific">Madurella mycetomatis</name>
    <dbReference type="NCBI Taxonomy" id="100816"/>
    <lineage>
        <taxon>Eukaryota</taxon>
        <taxon>Fungi</taxon>
        <taxon>Dikarya</taxon>
        <taxon>Ascomycota</taxon>
        <taxon>Pezizomycotina</taxon>
        <taxon>Sordariomycetes</taxon>
        <taxon>Sordariomycetidae</taxon>
        <taxon>Sordariales</taxon>
        <taxon>Sordariales incertae sedis</taxon>
        <taxon>Madurella</taxon>
    </lineage>
</organism>
<evidence type="ECO:0000256" key="1">
    <source>
        <dbReference type="ARBA" id="ARBA00000548"/>
    </source>
</evidence>
<gene>
    <name evidence="12" type="ORF">MMYC01_202421</name>
</gene>
<keyword evidence="8" id="KW-1015">Disulfide bond</keyword>
<evidence type="ECO:0000313" key="13">
    <source>
        <dbReference type="Proteomes" id="UP000078237"/>
    </source>
</evidence>
<evidence type="ECO:0000256" key="5">
    <source>
        <dbReference type="ARBA" id="ARBA00022723"/>
    </source>
</evidence>
<keyword evidence="9" id="KW-0119">Carbohydrate metabolism</keyword>
<sequence length="204" mass="21592">MRNGAATGCNDIALLGSFIENHDMPRFANRNDNLALAKNAMTYILLNDGIPQGQEQHFDGGHTPFNREPLWSSGYDKEAPLSVLTSTLNKVPQQRHQALPGIHFDASSNGNSYDVSIGCFQSNDQVVEVLGCQFNTADAVGNVTMYMGQGEPKAYVPAATLEGTSICGEITKDAPSNSAAALGATSELLMAVVGGWAAVLVAMD</sequence>
<evidence type="ECO:0000256" key="6">
    <source>
        <dbReference type="ARBA" id="ARBA00022801"/>
    </source>
</evidence>
<dbReference type="InterPro" id="IPR015340">
    <property type="entry name" value="A_amylase_C_dom"/>
</dbReference>
<keyword evidence="7" id="KW-0106">Calcium</keyword>
<comment type="catalytic activity">
    <reaction evidence="1">
        <text>Endohydrolysis of (1-&gt;4)-alpha-D-glucosidic linkages in polysaccharides containing three or more (1-&gt;4)-alpha-linked D-glucose units.</text>
        <dbReference type="EC" id="3.2.1.1"/>
    </reaction>
</comment>
<dbReference type="VEuPathDB" id="FungiDB:MMYC01_202421"/>
<evidence type="ECO:0000256" key="7">
    <source>
        <dbReference type="ARBA" id="ARBA00022837"/>
    </source>
</evidence>
<dbReference type="SUPFAM" id="SSF51011">
    <property type="entry name" value="Glycosyl hydrolase domain"/>
    <property type="match status" value="1"/>
</dbReference>
<dbReference type="AlphaFoldDB" id="A0A175W8E4"/>
<keyword evidence="5" id="KW-0479">Metal-binding</keyword>
<dbReference type="STRING" id="100816.A0A175W8E4"/>
<keyword evidence="6" id="KW-0378">Hydrolase</keyword>
<dbReference type="PANTHER" id="PTHR10357">
    <property type="entry name" value="ALPHA-AMYLASE FAMILY MEMBER"/>
    <property type="match status" value="1"/>
</dbReference>
<keyword evidence="10" id="KW-0326">Glycosidase</keyword>
<dbReference type="Proteomes" id="UP000078237">
    <property type="component" value="Unassembled WGS sequence"/>
</dbReference>
<dbReference type="InterPro" id="IPR017853">
    <property type="entry name" value="GH"/>
</dbReference>
<dbReference type="GO" id="GO:0004556">
    <property type="term" value="F:alpha-amylase activity"/>
    <property type="evidence" value="ECO:0007669"/>
    <property type="project" value="UniProtKB-EC"/>
</dbReference>
<evidence type="ECO:0000313" key="12">
    <source>
        <dbReference type="EMBL" id="KXX79835.1"/>
    </source>
</evidence>
<dbReference type="Gene3D" id="3.20.20.80">
    <property type="entry name" value="Glycosidases"/>
    <property type="match status" value="1"/>
</dbReference>
<evidence type="ECO:0000256" key="9">
    <source>
        <dbReference type="ARBA" id="ARBA00023277"/>
    </source>
</evidence>
<proteinExistence type="inferred from homology"/>
<dbReference type="Pfam" id="PF09260">
    <property type="entry name" value="A_amylase_dom_C"/>
    <property type="match status" value="1"/>
</dbReference>
<comment type="caution">
    <text evidence="12">The sequence shown here is derived from an EMBL/GenBank/DDBJ whole genome shotgun (WGS) entry which is preliminary data.</text>
</comment>
<evidence type="ECO:0000256" key="2">
    <source>
        <dbReference type="ARBA" id="ARBA00001913"/>
    </source>
</evidence>
<evidence type="ECO:0000256" key="10">
    <source>
        <dbReference type="ARBA" id="ARBA00023295"/>
    </source>
</evidence>
<keyword evidence="13" id="KW-1185">Reference proteome</keyword>
<dbReference type="EMBL" id="LCTW02000075">
    <property type="protein sequence ID" value="KXX79835.1"/>
    <property type="molecule type" value="Genomic_DNA"/>
</dbReference>
<dbReference type="GO" id="GO:0005509">
    <property type="term" value="F:calcium ion binding"/>
    <property type="evidence" value="ECO:0007669"/>
    <property type="project" value="InterPro"/>
</dbReference>
<accession>A0A175W8E4</accession>
<evidence type="ECO:0000256" key="4">
    <source>
        <dbReference type="ARBA" id="ARBA00012595"/>
    </source>
</evidence>
<dbReference type="GO" id="GO:0016052">
    <property type="term" value="P:carbohydrate catabolic process"/>
    <property type="evidence" value="ECO:0007669"/>
    <property type="project" value="InterPro"/>
</dbReference>